<dbReference type="EnsemblFungi" id="PTTG_27967-t43_1">
    <property type="protein sequence ID" value="PTTG_27967-t43_1-p1"/>
    <property type="gene ID" value="PTTG_27967"/>
</dbReference>
<gene>
    <name evidence="2" type="ORF">PTTG_27967</name>
</gene>
<reference evidence="3" key="4">
    <citation type="submission" date="2025-05" db="UniProtKB">
        <authorList>
            <consortium name="EnsemblFungi"/>
        </authorList>
    </citation>
    <scope>IDENTIFICATION</scope>
    <source>
        <strain evidence="3">isolate 1-1 / race 1 (BBBD)</strain>
    </source>
</reference>
<keyword evidence="1" id="KW-1133">Transmembrane helix</keyword>
<proteinExistence type="predicted"/>
<evidence type="ECO:0000256" key="1">
    <source>
        <dbReference type="SAM" id="Phobius"/>
    </source>
</evidence>
<dbReference type="AlphaFoldDB" id="A0A180GG01"/>
<protein>
    <submittedName>
        <fullName evidence="2 3">Uncharacterized protein</fullName>
    </submittedName>
</protein>
<dbReference type="EMBL" id="ADAS02000081">
    <property type="protein sequence ID" value="OAV91368.1"/>
    <property type="molecule type" value="Genomic_DNA"/>
</dbReference>
<sequence>MKANTGFTYLLVLFAVTGICLSYLANNAMTFSHTSDGDLGIYGIQPFVPRFHETNVYIVTVGGVGHRTRHSIYANNPTDSVAYVRLLVDGRQFLRTLPPRFRSVPLFRLPVRNRPEVRAEYAFHDVVRADQYTHQHETDIAGAPADSDAESVA</sequence>
<keyword evidence="1" id="KW-0472">Membrane</keyword>
<name>A0A180GG01_PUCT1</name>
<reference evidence="3 4" key="3">
    <citation type="journal article" date="2017" name="G3 (Bethesda)">
        <title>Comparative analysis highlights variable genome content of wheat rusts and divergence of the mating loci.</title>
        <authorList>
            <person name="Cuomo C.A."/>
            <person name="Bakkeren G."/>
            <person name="Khalil H.B."/>
            <person name="Panwar V."/>
            <person name="Joly D."/>
            <person name="Linning R."/>
            <person name="Sakthikumar S."/>
            <person name="Song X."/>
            <person name="Adiconis X."/>
            <person name="Fan L."/>
            <person name="Goldberg J.M."/>
            <person name="Levin J.Z."/>
            <person name="Young S."/>
            <person name="Zeng Q."/>
            <person name="Anikster Y."/>
            <person name="Bruce M."/>
            <person name="Wang M."/>
            <person name="Yin C."/>
            <person name="McCallum B."/>
            <person name="Szabo L.J."/>
            <person name="Hulbert S."/>
            <person name="Chen X."/>
            <person name="Fellers J.P."/>
        </authorList>
    </citation>
    <scope>NUCLEOTIDE SEQUENCE</scope>
    <source>
        <strain evidence="3">isolate 1-1 / race 1 (BBBD)</strain>
        <strain evidence="4">Isolate 1-1 / race 1 (BBBD)</strain>
    </source>
</reference>
<dbReference type="VEuPathDB" id="FungiDB:PTTG_27967"/>
<accession>A0A180GG01</accession>
<dbReference type="Proteomes" id="UP000005240">
    <property type="component" value="Unassembled WGS sequence"/>
</dbReference>
<reference evidence="2" key="2">
    <citation type="submission" date="2016-05" db="EMBL/GenBank/DDBJ databases">
        <title>Comparative analysis highlights variable genome content of wheat rusts and divergence of the mating loci.</title>
        <authorList>
            <person name="Cuomo C.A."/>
            <person name="Bakkeren G."/>
            <person name="Szabo L."/>
            <person name="Khalil H."/>
            <person name="Joly D."/>
            <person name="Goldberg J."/>
            <person name="Young S."/>
            <person name="Zeng Q."/>
            <person name="Fellers J."/>
        </authorList>
    </citation>
    <scope>NUCLEOTIDE SEQUENCE [LARGE SCALE GENOMIC DNA]</scope>
    <source>
        <strain evidence="2">1-1 BBBD Race 1</strain>
    </source>
</reference>
<keyword evidence="1" id="KW-0812">Transmembrane</keyword>
<reference evidence="2" key="1">
    <citation type="submission" date="2009-11" db="EMBL/GenBank/DDBJ databases">
        <authorList>
            <consortium name="The Broad Institute Genome Sequencing Platform"/>
            <person name="Ward D."/>
            <person name="Feldgarden M."/>
            <person name="Earl A."/>
            <person name="Young S.K."/>
            <person name="Zeng Q."/>
            <person name="Koehrsen M."/>
            <person name="Alvarado L."/>
            <person name="Berlin A."/>
            <person name="Bochicchio J."/>
            <person name="Borenstein D."/>
            <person name="Chapman S.B."/>
            <person name="Chen Z."/>
            <person name="Engels R."/>
            <person name="Freedman E."/>
            <person name="Gellesch M."/>
            <person name="Goldberg J."/>
            <person name="Griggs A."/>
            <person name="Gujja S."/>
            <person name="Heilman E."/>
            <person name="Heiman D."/>
            <person name="Hepburn T."/>
            <person name="Howarth C."/>
            <person name="Jen D."/>
            <person name="Larson L."/>
            <person name="Lewis B."/>
            <person name="Mehta T."/>
            <person name="Park D."/>
            <person name="Pearson M."/>
            <person name="Roberts A."/>
            <person name="Saif S."/>
            <person name="Shea T."/>
            <person name="Shenoy N."/>
            <person name="Sisk P."/>
            <person name="Stolte C."/>
            <person name="Sykes S."/>
            <person name="Thomson T."/>
            <person name="Walk T."/>
            <person name="White J."/>
            <person name="Yandava C."/>
            <person name="Izard J."/>
            <person name="Baranova O.V."/>
            <person name="Blanton J.M."/>
            <person name="Tanner A.C."/>
            <person name="Dewhirst F.E."/>
            <person name="Haas B."/>
            <person name="Nusbaum C."/>
            <person name="Birren B."/>
        </authorList>
    </citation>
    <scope>NUCLEOTIDE SEQUENCE [LARGE SCALE GENOMIC DNA]</scope>
    <source>
        <strain evidence="2">1-1 BBBD Race 1</strain>
    </source>
</reference>
<keyword evidence="4" id="KW-1185">Reference proteome</keyword>
<evidence type="ECO:0000313" key="4">
    <source>
        <dbReference type="Proteomes" id="UP000005240"/>
    </source>
</evidence>
<feature type="transmembrane region" description="Helical" evidence="1">
    <location>
        <begin position="6"/>
        <end position="25"/>
    </location>
</feature>
<evidence type="ECO:0000313" key="2">
    <source>
        <dbReference type="EMBL" id="OAV91368.1"/>
    </source>
</evidence>
<evidence type="ECO:0000313" key="3">
    <source>
        <dbReference type="EnsemblFungi" id="PTTG_27967-t43_1-p1"/>
    </source>
</evidence>
<organism evidence="2">
    <name type="scientific">Puccinia triticina (isolate 1-1 / race 1 (BBBD))</name>
    <name type="common">Brown leaf rust fungus</name>
    <dbReference type="NCBI Taxonomy" id="630390"/>
    <lineage>
        <taxon>Eukaryota</taxon>
        <taxon>Fungi</taxon>
        <taxon>Dikarya</taxon>
        <taxon>Basidiomycota</taxon>
        <taxon>Pucciniomycotina</taxon>
        <taxon>Pucciniomycetes</taxon>
        <taxon>Pucciniales</taxon>
        <taxon>Pucciniaceae</taxon>
        <taxon>Puccinia</taxon>
    </lineage>
</organism>